<reference evidence="5 6" key="1">
    <citation type="submission" date="2016-10" db="EMBL/GenBank/DDBJ databases">
        <authorList>
            <person name="Varghese N."/>
            <person name="Submissions S."/>
        </authorList>
    </citation>
    <scope>NUCLEOTIDE SEQUENCE [LARGE SCALE GENOMIC DNA]</scope>
    <source>
        <strain evidence="5 6">DSM 11449</strain>
    </source>
</reference>
<name>A0A1H2VIZ8_9FLAO</name>
<dbReference type="Gene3D" id="2.40.30.170">
    <property type="match status" value="1"/>
</dbReference>
<dbReference type="GO" id="GO:0046677">
    <property type="term" value="P:response to antibiotic"/>
    <property type="evidence" value="ECO:0007669"/>
    <property type="project" value="TreeGrafter"/>
</dbReference>
<evidence type="ECO:0000259" key="2">
    <source>
        <dbReference type="Pfam" id="PF25917"/>
    </source>
</evidence>
<dbReference type="Pfam" id="PF25944">
    <property type="entry name" value="Beta-barrel_RND"/>
    <property type="match status" value="1"/>
</dbReference>
<dbReference type="GeneID" id="85016868"/>
<dbReference type="InterPro" id="IPR058626">
    <property type="entry name" value="MdtA-like_b-barrel"/>
</dbReference>
<accession>A0A1H2VIZ8</accession>
<evidence type="ECO:0000313" key="5">
    <source>
        <dbReference type="EMBL" id="SDW68336.1"/>
    </source>
</evidence>
<dbReference type="NCBIfam" id="TIGR01730">
    <property type="entry name" value="RND_mfp"/>
    <property type="match status" value="1"/>
</dbReference>
<dbReference type="Pfam" id="PF25989">
    <property type="entry name" value="YknX_C"/>
    <property type="match status" value="1"/>
</dbReference>
<sequence length="371" mass="39673">MNKVLIFSSIALFAVGCKNGNQQASGAMMGAGGPKELPVITVEEQRTTSDLSFPVNIEGVVNSPVQAKISGYITKVLVDEGQAVSQGQPMFQLETQTLNQSAASAKAQVEVAQVEVNKIRPLVEKNIVSKVQLETAQANLQRAQAAYNEIASNIGFAVVKAPVSGVVGAISYREGALVTANNTVLTTVSDVKDVYAYFSMNEKDYLSFLAQTKGATTKEKLANFAEVSLVLANGQLYNHKGKIQTVTGQIDPTTGSIQIRATFPNPDRLLTNGNSGTILIPQTFDKSLVIPEVAVFEQQGKIFVYKVEDNTIKQTVVTLKNRANNLAVVETGLKAGDVIIVQGLNGIRTGDKVKPQSVSMDSIVKAIQPIF</sequence>
<gene>
    <name evidence="5" type="ORF">SAMN05444420_103200</name>
</gene>
<dbReference type="SUPFAM" id="SSF111369">
    <property type="entry name" value="HlyD-like secretion proteins"/>
    <property type="match status" value="1"/>
</dbReference>
<feature type="domain" description="YknX-like C-terminal permuted SH3-like" evidence="4">
    <location>
        <begin position="288"/>
        <end position="354"/>
    </location>
</feature>
<comment type="caution">
    <text evidence="5">The sequence shown here is derived from an EMBL/GenBank/DDBJ whole genome shotgun (WGS) entry which is preliminary data.</text>
</comment>
<dbReference type="InterPro" id="IPR006143">
    <property type="entry name" value="RND_pump_MFP"/>
</dbReference>
<protein>
    <submittedName>
        <fullName evidence="5">Membrane fusion protein, multidrug efflux system</fullName>
    </submittedName>
</protein>
<dbReference type="GO" id="GO:0030313">
    <property type="term" value="C:cell envelope"/>
    <property type="evidence" value="ECO:0007669"/>
    <property type="project" value="UniProtKB-SubCell"/>
</dbReference>
<evidence type="ECO:0000259" key="4">
    <source>
        <dbReference type="Pfam" id="PF25989"/>
    </source>
</evidence>
<dbReference type="Gene3D" id="2.40.50.100">
    <property type="match status" value="1"/>
</dbReference>
<dbReference type="PROSITE" id="PS51257">
    <property type="entry name" value="PROKAR_LIPOPROTEIN"/>
    <property type="match status" value="1"/>
</dbReference>
<dbReference type="Gene3D" id="2.40.420.20">
    <property type="match status" value="1"/>
</dbReference>
<proteinExistence type="inferred from homology"/>
<dbReference type="PANTHER" id="PTHR30158">
    <property type="entry name" value="ACRA/E-RELATED COMPONENT OF DRUG EFFLUX TRANSPORTER"/>
    <property type="match status" value="1"/>
</dbReference>
<dbReference type="RefSeq" id="WP_016420555.1">
    <property type="nucleotide sequence ID" value="NZ_FNND01000003.1"/>
</dbReference>
<dbReference type="OrthoDB" id="9801814at2"/>
<feature type="domain" description="Multidrug resistance protein MdtA-like beta-barrel" evidence="3">
    <location>
        <begin position="198"/>
        <end position="273"/>
    </location>
</feature>
<dbReference type="EMBL" id="FNND01000003">
    <property type="protein sequence ID" value="SDW68336.1"/>
    <property type="molecule type" value="Genomic_DNA"/>
</dbReference>
<evidence type="ECO:0000313" key="6">
    <source>
        <dbReference type="Proteomes" id="UP000182771"/>
    </source>
</evidence>
<dbReference type="InterPro" id="IPR058637">
    <property type="entry name" value="YknX-like_C"/>
</dbReference>
<keyword evidence="6" id="KW-1185">Reference proteome</keyword>
<dbReference type="GO" id="GO:0005886">
    <property type="term" value="C:plasma membrane"/>
    <property type="evidence" value="ECO:0007669"/>
    <property type="project" value="TreeGrafter"/>
</dbReference>
<dbReference type="Pfam" id="PF25917">
    <property type="entry name" value="BSH_RND"/>
    <property type="match status" value="1"/>
</dbReference>
<evidence type="ECO:0000256" key="1">
    <source>
        <dbReference type="ARBA" id="ARBA00009477"/>
    </source>
</evidence>
<dbReference type="InterPro" id="IPR058625">
    <property type="entry name" value="MdtA-like_BSH"/>
</dbReference>
<dbReference type="GO" id="GO:0022857">
    <property type="term" value="F:transmembrane transporter activity"/>
    <property type="evidence" value="ECO:0007669"/>
    <property type="project" value="InterPro"/>
</dbReference>
<feature type="domain" description="Multidrug resistance protein MdtA-like barrel-sandwich hybrid" evidence="2">
    <location>
        <begin position="65"/>
        <end position="184"/>
    </location>
</feature>
<dbReference type="Gene3D" id="1.10.287.470">
    <property type="entry name" value="Helix hairpin bin"/>
    <property type="match status" value="1"/>
</dbReference>
<dbReference type="Proteomes" id="UP000182771">
    <property type="component" value="Unassembled WGS sequence"/>
</dbReference>
<dbReference type="PANTHER" id="PTHR30158:SF23">
    <property type="entry name" value="MULTIDRUG RESISTANCE PROTEIN MEXA"/>
    <property type="match status" value="1"/>
</dbReference>
<dbReference type="AlphaFoldDB" id="A0A1H2VIZ8"/>
<evidence type="ECO:0000259" key="3">
    <source>
        <dbReference type="Pfam" id="PF25944"/>
    </source>
</evidence>
<organism evidence="5 6">
    <name type="scientific">Capnocytophaga granulosa</name>
    <dbReference type="NCBI Taxonomy" id="45242"/>
    <lineage>
        <taxon>Bacteria</taxon>
        <taxon>Pseudomonadati</taxon>
        <taxon>Bacteroidota</taxon>
        <taxon>Flavobacteriia</taxon>
        <taxon>Flavobacteriales</taxon>
        <taxon>Flavobacteriaceae</taxon>
        <taxon>Capnocytophaga</taxon>
    </lineage>
</organism>
<comment type="similarity">
    <text evidence="1">Belongs to the membrane fusion protein (MFP) (TC 8.A.1) family.</text>
</comment>